<evidence type="ECO:0000313" key="6">
    <source>
        <dbReference type="EMBL" id="MEQ2162085.1"/>
    </source>
</evidence>
<comment type="caution">
    <text evidence="6">The sequence shown here is derived from an EMBL/GenBank/DDBJ whole genome shotgun (WGS) entry which is preliminary data.</text>
</comment>
<evidence type="ECO:0000256" key="4">
    <source>
        <dbReference type="ARBA" id="ARBA00023002"/>
    </source>
</evidence>
<evidence type="ECO:0000256" key="3">
    <source>
        <dbReference type="ARBA" id="ARBA00022989"/>
    </source>
</evidence>
<proteinExistence type="predicted"/>
<keyword evidence="5" id="KW-0472">Membrane</keyword>
<evidence type="ECO:0000256" key="5">
    <source>
        <dbReference type="ARBA" id="ARBA00023136"/>
    </source>
</evidence>
<organism evidence="6 7">
    <name type="scientific">Goodea atripinnis</name>
    <dbReference type="NCBI Taxonomy" id="208336"/>
    <lineage>
        <taxon>Eukaryota</taxon>
        <taxon>Metazoa</taxon>
        <taxon>Chordata</taxon>
        <taxon>Craniata</taxon>
        <taxon>Vertebrata</taxon>
        <taxon>Euteleostomi</taxon>
        <taxon>Actinopterygii</taxon>
        <taxon>Neopterygii</taxon>
        <taxon>Teleostei</taxon>
        <taxon>Neoteleostei</taxon>
        <taxon>Acanthomorphata</taxon>
        <taxon>Ovalentaria</taxon>
        <taxon>Atherinomorphae</taxon>
        <taxon>Cyprinodontiformes</taxon>
        <taxon>Goodeidae</taxon>
        <taxon>Goodea</taxon>
    </lineage>
</organism>
<name>A0ABV0MSJ2_9TELE</name>
<evidence type="ECO:0000256" key="2">
    <source>
        <dbReference type="ARBA" id="ARBA00022692"/>
    </source>
</evidence>
<accession>A0ABV0MSJ2</accession>
<gene>
    <name evidence="6" type="ORF">GOODEAATRI_016222</name>
</gene>
<keyword evidence="4" id="KW-0560">Oxidoreductase</keyword>
<feature type="non-terminal residue" evidence="6">
    <location>
        <position position="1"/>
    </location>
</feature>
<dbReference type="EMBL" id="JAHRIO010011237">
    <property type="protein sequence ID" value="MEQ2162085.1"/>
    <property type="molecule type" value="Genomic_DNA"/>
</dbReference>
<dbReference type="InterPro" id="IPR051689">
    <property type="entry name" value="Sterol_desaturase/TMEM195"/>
</dbReference>
<dbReference type="PANTHER" id="PTHR21624">
    <property type="entry name" value="STEROL DESATURASE-RELATED PROTEIN"/>
    <property type="match status" value="1"/>
</dbReference>
<keyword evidence="2" id="KW-0812">Transmembrane</keyword>
<sequence>LVVGALMRGSPVVTLSDGLTSLSAGMISRLPLLVMRGCELSAYVYVWDHFRLWELPWDSAWTWWLTFLGVDFCYYWVHRFAHACSGCFFEVTDGHTVLSSCSLPRGYKSFFLLLPEGSCFVGPQDQAVTILACRQQQPLRQTDVLSTPSLSCNPTETQAMWMLLFKKGAPPVCGMGRWGLECPLTARSP</sequence>
<keyword evidence="3" id="KW-1133">Transmembrane helix</keyword>
<evidence type="ECO:0000256" key="1">
    <source>
        <dbReference type="ARBA" id="ARBA00004127"/>
    </source>
</evidence>
<comment type="subcellular location">
    <subcellularLocation>
        <location evidence="1">Endomembrane system</location>
        <topology evidence="1">Multi-pass membrane protein</topology>
    </subcellularLocation>
</comment>
<dbReference type="Proteomes" id="UP001476798">
    <property type="component" value="Unassembled WGS sequence"/>
</dbReference>
<keyword evidence="7" id="KW-1185">Reference proteome</keyword>
<dbReference type="PANTHER" id="PTHR21624:SF1">
    <property type="entry name" value="ALKYLGLYCEROL MONOOXYGENASE"/>
    <property type="match status" value="1"/>
</dbReference>
<protein>
    <submittedName>
        <fullName evidence="6">Uncharacterized protein</fullName>
    </submittedName>
</protein>
<reference evidence="6 7" key="1">
    <citation type="submission" date="2021-06" db="EMBL/GenBank/DDBJ databases">
        <authorList>
            <person name="Palmer J.M."/>
        </authorList>
    </citation>
    <scope>NUCLEOTIDE SEQUENCE [LARGE SCALE GENOMIC DNA]</scope>
    <source>
        <strain evidence="6 7">GA_2019</strain>
        <tissue evidence="6">Muscle</tissue>
    </source>
</reference>
<evidence type="ECO:0000313" key="7">
    <source>
        <dbReference type="Proteomes" id="UP001476798"/>
    </source>
</evidence>